<keyword evidence="3" id="KW-1133">Transmembrane helix</keyword>
<protein>
    <recommendedName>
        <fullName evidence="2">N-acetylglucosaminylphosphatidylinositol deacetylase</fullName>
        <ecNumber evidence="2">3.5.1.89</ecNumber>
    </recommendedName>
</protein>
<evidence type="ECO:0000313" key="5">
    <source>
        <dbReference type="Proteomes" id="UP001201812"/>
    </source>
</evidence>
<comment type="caution">
    <text evidence="4">The sequence shown here is derived from an EMBL/GenBank/DDBJ whole genome shotgun (WGS) entry which is preliminary data.</text>
</comment>
<sequence>MISFTNSFPILEFAFYLFVIVWLLAIFGFTIHFFLEHRYQLSIPCATEPSPCRYLLLIAHPDDESMFFGPTIQCLTSSKRAELFVLCITSGNSAGLGQIRKKELEKAIASFGISSSHLDFLGLDDDEFADGFHEKWDIERLSLLVSSHVRQLKCHYIVTFDGRGVSGHPNHIECFRAAQLIMRRQLQSGVKDLHYPQIIVLESVSIIRKYISWLDLILTYLFTWISCSVLHKNDSQTKFICVANPLRVFQAMRQHKSQLVWFRYLYLLFSRYVTVNSLKLLTR</sequence>
<dbReference type="EMBL" id="JAKKPZ010000023">
    <property type="protein sequence ID" value="KAI1711093.1"/>
    <property type="molecule type" value="Genomic_DNA"/>
</dbReference>
<dbReference type="EC" id="3.5.1.89" evidence="2"/>
<proteinExistence type="inferred from homology"/>
<dbReference type="InterPro" id="IPR024078">
    <property type="entry name" value="LmbE-like_dom_sf"/>
</dbReference>
<keyword evidence="5" id="KW-1185">Reference proteome</keyword>
<dbReference type="Pfam" id="PF02585">
    <property type="entry name" value="PIG-L"/>
    <property type="match status" value="1"/>
</dbReference>
<evidence type="ECO:0000313" key="4">
    <source>
        <dbReference type="EMBL" id="KAI1711093.1"/>
    </source>
</evidence>
<accession>A0AAD4N486</accession>
<gene>
    <name evidence="4" type="ORF">DdX_10339</name>
</gene>
<evidence type="ECO:0000256" key="1">
    <source>
        <dbReference type="ARBA" id="ARBA00006066"/>
    </source>
</evidence>
<dbReference type="Gene3D" id="3.40.50.10320">
    <property type="entry name" value="LmbE-like"/>
    <property type="match status" value="1"/>
</dbReference>
<dbReference type="AlphaFoldDB" id="A0AAD4N486"/>
<dbReference type="Proteomes" id="UP001201812">
    <property type="component" value="Unassembled WGS sequence"/>
</dbReference>
<feature type="transmembrane region" description="Helical" evidence="3">
    <location>
        <begin position="13"/>
        <end position="35"/>
    </location>
</feature>
<dbReference type="PANTHER" id="PTHR12993">
    <property type="entry name" value="N-ACETYLGLUCOSAMINYL-PHOSPHATIDYLINOSITOL DE-N-ACETYLASE-RELATED"/>
    <property type="match status" value="1"/>
</dbReference>
<comment type="similarity">
    <text evidence="1">Belongs to the PIGL family.</text>
</comment>
<dbReference type="PANTHER" id="PTHR12993:SF11">
    <property type="entry name" value="N-ACETYLGLUCOSAMINYL-PHOSPHATIDYLINOSITOL DE-N-ACETYLASE"/>
    <property type="match status" value="1"/>
</dbReference>
<dbReference type="InterPro" id="IPR003737">
    <property type="entry name" value="GlcNAc_PI_deacetylase-related"/>
</dbReference>
<name>A0AAD4N486_9BILA</name>
<keyword evidence="3" id="KW-0472">Membrane</keyword>
<evidence type="ECO:0000256" key="3">
    <source>
        <dbReference type="SAM" id="Phobius"/>
    </source>
</evidence>
<organism evidence="4 5">
    <name type="scientific">Ditylenchus destructor</name>
    <dbReference type="NCBI Taxonomy" id="166010"/>
    <lineage>
        <taxon>Eukaryota</taxon>
        <taxon>Metazoa</taxon>
        <taxon>Ecdysozoa</taxon>
        <taxon>Nematoda</taxon>
        <taxon>Chromadorea</taxon>
        <taxon>Rhabditida</taxon>
        <taxon>Tylenchina</taxon>
        <taxon>Tylenchomorpha</taxon>
        <taxon>Sphaerularioidea</taxon>
        <taxon>Anguinidae</taxon>
        <taxon>Anguininae</taxon>
        <taxon>Ditylenchus</taxon>
    </lineage>
</organism>
<dbReference type="GO" id="GO:0005783">
    <property type="term" value="C:endoplasmic reticulum"/>
    <property type="evidence" value="ECO:0007669"/>
    <property type="project" value="TreeGrafter"/>
</dbReference>
<evidence type="ECO:0000256" key="2">
    <source>
        <dbReference type="ARBA" id="ARBA00012176"/>
    </source>
</evidence>
<reference evidence="4" key="1">
    <citation type="submission" date="2022-01" db="EMBL/GenBank/DDBJ databases">
        <title>Genome Sequence Resource for Two Populations of Ditylenchus destructor, the Migratory Endoparasitic Phytonematode.</title>
        <authorList>
            <person name="Zhang H."/>
            <person name="Lin R."/>
            <person name="Xie B."/>
        </authorList>
    </citation>
    <scope>NUCLEOTIDE SEQUENCE</scope>
    <source>
        <strain evidence="4">BazhouSP</strain>
    </source>
</reference>
<keyword evidence="3" id="KW-0812">Transmembrane</keyword>
<dbReference type="SUPFAM" id="SSF102588">
    <property type="entry name" value="LmbE-like"/>
    <property type="match status" value="1"/>
</dbReference>
<dbReference type="GO" id="GO:0000225">
    <property type="term" value="F:N-acetylglucosaminylphosphatidylinositol deacetylase activity"/>
    <property type="evidence" value="ECO:0007669"/>
    <property type="project" value="UniProtKB-EC"/>
</dbReference>